<name>A0A6G7SK45_9NEOP</name>
<evidence type="ECO:0000256" key="10">
    <source>
        <dbReference type="ARBA" id="ARBA00023128"/>
    </source>
</evidence>
<dbReference type="PROSITE" id="PS00668">
    <property type="entry name" value="COMPLEX1_ND1_2"/>
    <property type="match status" value="1"/>
</dbReference>
<evidence type="ECO:0000256" key="9">
    <source>
        <dbReference type="ARBA" id="ARBA00023075"/>
    </source>
</evidence>
<dbReference type="GO" id="GO:0005743">
    <property type="term" value="C:mitochondrial inner membrane"/>
    <property type="evidence" value="ECO:0007669"/>
    <property type="project" value="UniProtKB-SubCell"/>
</dbReference>
<geneLocation type="mitochondrion" evidence="15"/>
<evidence type="ECO:0000256" key="12">
    <source>
        <dbReference type="RuleBase" id="RU000471"/>
    </source>
</evidence>
<evidence type="ECO:0000256" key="3">
    <source>
        <dbReference type="ARBA" id="ARBA00010535"/>
    </source>
</evidence>
<comment type="subcellular location">
    <subcellularLocation>
        <location evidence="2 12">Mitochondrion inner membrane</location>
        <topology evidence="2 12">Multi-pass membrane protein</topology>
    </subcellularLocation>
</comment>
<dbReference type="InterPro" id="IPR001694">
    <property type="entry name" value="NADH_UbQ_OxRdtase_su1/FPO"/>
</dbReference>
<evidence type="ECO:0000313" key="15">
    <source>
        <dbReference type="EMBL" id="QIK02023.1"/>
    </source>
</evidence>
<feature type="transmembrane region" description="Helical" evidence="14">
    <location>
        <begin position="75"/>
        <end position="93"/>
    </location>
</feature>
<evidence type="ECO:0000256" key="13">
    <source>
        <dbReference type="RuleBase" id="RU000473"/>
    </source>
</evidence>
<keyword evidence="6 12" id="KW-0812">Transmembrane</keyword>
<keyword evidence="11 14" id="KW-0472">Membrane</keyword>
<dbReference type="PANTHER" id="PTHR11432">
    <property type="entry name" value="NADH DEHYDROGENASE SUBUNIT 1"/>
    <property type="match status" value="1"/>
</dbReference>
<feature type="transmembrane region" description="Helical" evidence="14">
    <location>
        <begin position="105"/>
        <end position="128"/>
    </location>
</feature>
<dbReference type="EC" id="7.1.1.2" evidence="13"/>
<reference evidence="15" key="1">
    <citation type="submission" date="2020-02" db="EMBL/GenBank/DDBJ databases">
        <title>Mitochondrial genomes of Columbicola feather lice are highly fragmented, indicating repeated evolution of minicircle-type genomes in parasitic lice.</title>
        <authorList>
            <person name="Sweet A."/>
            <person name="Johnson K."/>
            <person name="Cameron S."/>
        </authorList>
    </citation>
    <scope>NUCLEOTIDE SEQUENCE</scope>
    <source>
        <strain evidence="15">CocolColiv</strain>
        <tissue evidence="15">Whole louse</tissue>
    </source>
</reference>
<proteinExistence type="inferred from homology"/>
<accession>A0A6G7SK45</accession>
<feature type="transmembrane region" description="Helical" evidence="14">
    <location>
        <begin position="174"/>
        <end position="192"/>
    </location>
</feature>
<dbReference type="GO" id="GO:0008137">
    <property type="term" value="F:NADH dehydrogenase (ubiquinone) activity"/>
    <property type="evidence" value="ECO:0007669"/>
    <property type="project" value="UniProtKB-EC"/>
</dbReference>
<feature type="transmembrane region" description="Helical" evidence="14">
    <location>
        <begin position="223"/>
        <end position="246"/>
    </location>
</feature>
<feature type="transmembrane region" description="Helical" evidence="14">
    <location>
        <begin position="258"/>
        <end position="278"/>
    </location>
</feature>
<protein>
    <recommendedName>
        <fullName evidence="4 13">NADH-ubiquinone oxidoreductase chain 1</fullName>
        <ecNumber evidence="13">7.1.1.2</ecNumber>
    </recommendedName>
</protein>
<dbReference type="AlphaFoldDB" id="A0A6G7SK45"/>
<dbReference type="InterPro" id="IPR018086">
    <property type="entry name" value="NADH_UbQ_OxRdtase_su1_CS"/>
</dbReference>
<keyword evidence="10 13" id="KW-0496">Mitochondrion</keyword>
<keyword evidence="5" id="KW-0813">Transport</keyword>
<keyword evidence="7" id="KW-0999">Mitochondrion inner membrane</keyword>
<evidence type="ECO:0000256" key="1">
    <source>
        <dbReference type="ARBA" id="ARBA00003257"/>
    </source>
</evidence>
<dbReference type="GO" id="GO:0003954">
    <property type="term" value="F:NADH dehydrogenase activity"/>
    <property type="evidence" value="ECO:0007669"/>
    <property type="project" value="TreeGrafter"/>
</dbReference>
<dbReference type="PANTHER" id="PTHR11432:SF3">
    <property type="entry name" value="NADH-UBIQUINONE OXIDOREDUCTASE CHAIN 1"/>
    <property type="match status" value="1"/>
</dbReference>
<feature type="transmembrane region" description="Helical" evidence="14">
    <location>
        <begin position="148"/>
        <end position="167"/>
    </location>
</feature>
<evidence type="ECO:0000256" key="6">
    <source>
        <dbReference type="ARBA" id="ARBA00022692"/>
    </source>
</evidence>
<comment type="function">
    <text evidence="1">Core subunit of the mitochondrial membrane respiratory chain NADH dehydrogenase (Complex I) that is believed to belong to the minimal assembly required for catalysis. Complex I functions in the transfer of electrons from NADH to the respiratory chain. The immediate electron acceptor for the enzyme is believed to be ubiquinone.</text>
</comment>
<sequence>MENFFFIVKIILMIVLLLLSVAFLSLFERKLLGFSQTRKGPSMVGQFGLLQPFGDALKLISKVDSSPEKSNTSGFFLSPVFFFFFYLSIWLSSPMEYLSINFQTSGLFLIFWMSVAVYGLIFSGWYSISKFSTLGLCRAIAQSISFEIVLTFSLLFVFLVFGSVCLFKLSSSVCFFFFCLFFVIIFLTSLLAESNRIPFDLPESESELVGGYSVEYGSVSYTILFLGENLSLLFSSFLVVVFFIWIRSTLPRVRFDKVMTFCWLELMPVSLGLILFYVCLS</sequence>
<keyword evidence="8 14" id="KW-1133">Transmembrane helix</keyword>
<evidence type="ECO:0000256" key="14">
    <source>
        <dbReference type="SAM" id="Phobius"/>
    </source>
</evidence>
<dbReference type="GO" id="GO:0009060">
    <property type="term" value="P:aerobic respiration"/>
    <property type="evidence" value="ECO:0007669"/>
    <property type="project" value="TreeGrafter"/>
</dbReference>
<keyword evidence="9 13" id="KW-0830">Ubiquinone</keyword>
<organism evidence="15">
    <name type="scientific">Columbicola columbae</name>
    <name type="common">slender pigeon louse</name>
    <dbReference type="NCBI Taxonomy" id="128991"/>
    <lineage>
        <taxon>Eukaryota</taxon>
        <taxon>Metazoa</taxon>
        <taxon>Ecdysozoa</taxon>
        <taxon>Arthropoda</taxon>
        <taxon>Hexapoda</taxon>
        <taxon>Insecta</taxon>
        <taxon>Pterygota</taxon>
        <taxon>Neoptera</taxon>
        <taxon>Paraneoptera</taxon>
        <taxon>Psocodea</taxon>
        <taxon>Troctomorpha</taxon>
        <taxon>Phthiraptera</taxon>
        <taxon>Ischnocera</taxon>
        <taxon>Philopteridae</taxon>
        <taxon>Columbicola</taxon>
    </lineage>
</organism>
<comment type="similarity">
    <text evidence="3 12">Belongs to the complex I subunit 1 family.</text>
</comment>
<evidence type="ECO:0000256" key="11">
    <source>
        <dbReference type="ARBA" id="ARBA00023136"/>
    </source>
</evidence>
<evidence type="ECO:0000256" key="5">
    <source>
        <dbReference type="ARBA" id="ARBA00022448"/>
    </source>
</evidence>
<dbReference type="EMBL" id="MT113918">
    <property type="protein sequence ID" value="QIK02023.1"/>
    <property type="molecule type" value="Genomic_DNA"/>
</dbReference>
<evidence type="ECO:0000256" key="7">
    <source>
        <dbReference type="ARBA" id="ARBA00022792"/>
    </source>
</evidence>
<gene>
    <name evidence="15" type="primary">NAD1</name>
</gene>
<feature type="transmembrane region" description="Helical" evidence="14">
    <location>
        <begin position="7"/>
        <end position="27"/>
    </location>
</feature>
<keyword evidence="12" id="KW-0520">NAD</keyword>
<evidence type="ECO:0000256" key="2">
    <source>
        <dbReference type="ARBA" id="ARBA00004448"/>
    </source>
</evidence>
<evidence type="ECO:0000256" key="4">
    <source>
        <dbReference type="ARBA" id="ARBA00021009"/>
    </source>
</evidence>
<comment type="catalytic activity">
    <reaction evidence="13">
        <text>a ubiquinone + NADH + 5 H(+)(in) = a ubiquinol + NAD(+) + 4 H(+)(out)</text>
        <dbReference type="Rhea" id="RHEA:29091"/>
        <dbReference type="Rhea" id="RHEA-COMP:9565"/>
        <dbReference type="Rhea" id="RHEA-COMP:9566"/>
        <dbReference type="ChEBI" id="CHEBI:15378"/>
        <dbReference type="ChEBI" id="CHEBI:16389"/>
        <dbReference type="ChEBI" id="CHEBI:17976"/>
        <dbReference type="ChEBI" id="CHEBI:57540"/>
        <dbReference type="ChEBI" id="CHEBI:57945"/>
        <dbReference type="EC" id="7.1.1.2"/>
    </reaction>
</comment>
<dbReference type="Pfam" id="PF00146">
    <property type="entry name" value="NADHdh"/>
    <property type="match status" value="1"/>
</dbReference>
<evidence type="ECO:0000256" key="8">
    <source>
        <dbReference type="ARBA" id="ARBA00022989"/>
    </source>
</evidence>